<proteinExistence type="predicted"/>
<organism evidence="1 2">
    <name type="scientific">Nesterenkonia xinjiangensis</name>
    <dbReference type="NCBI Taxonomy" id="225327"/>
    <lineage>
        <taxon>Bacteria</taxon>
        <taxon>Bacillati</taxon>
        <taxon>Actinomycetota</taxon>
        <taxon>Actinomycetes</taxon>
        <taxon>Micrococcales</taxon>
        <taxon>Micrococcaceae</taxon>
        <taxon>Nesterenkonia</taxon>
    </lineage>
</organism>
<protein>
    <submittedName>
        <fullName evidence="1">Uncharacterized protein</fullName>
    </submittedName>
</protein>
<dbReference type="Proteomes" id="UP000535437">
    <property type="component" value="Unassembled WGS sequence"/>
</dbReference>
<sequence>MTDERLIFGATGLDAATERYRVAERALISRPEDTRPVEAAVLECAWWCQMLNERLEKTATGYREARSNDAAGQTVQGVRFARNRYSHSPVVAVERVEGVTFPITFPASFGVRVIWRGVKALGRDERDSKGQQRAYAELLAGRHVAETLATASRWFQRWGVPAGG</sequence>
<evidence type="ECO:0000313" key="1">
    <source>
        <dbReference type="EMBL" id="NYJ79177.1"/>
    </source>
</evidence>
<dbReference type="AlphaFoldDB" id="A0A7Z0KD10"/>
<keyword evidence="2" id="KW-1185">Reference proteome</keyword>
<evidence type="ECO:0000313" key="2">
    <source>
        <dbReference type="Proteomes" id="UP000535437"/>
    </source>
</evidence>
<dbReference type="RefSeq" id="WP_179542435.1">
    <property type="nucleotide sequence ID" value="NZ_BAAALL010000001.1"/>
</dbReference>
<reference evidence="1 2" key="1">
    <citation type="submission" date="2020-07" db="EMBL/GenBank/DDBJ databases">
        <title>Sequencing the genomes of 1000 actinobacteria strains.</title>
        <authorList>
            <person name="Klenk H.-P."/>
        </authorList>
    </citation>
    <scope>NUCLEOTIDE SEQUENCE [LARGE SCALE GENOMIC DNA]</scope>
    <source>
        <strain evidence="1 2">DSM 15475</strain>
    </source>
</reference>
<comment type="caution">
    <text evidence="1">The sequence shown here is derived from an EMBL/GenBank/DDBJ whole genome shotgun (WGS) entry which is preliminary data.</text>
</comment>
<gene>
    <name evidence="1" type="ORF">HNR09_002588</name>
</gene>
<dbReference type="EMBL" id="JACCFY010000001">
    <property type="protein sequence ID" value="NYJ79177.1"/>
    <property type="molecule type" value="Genomic_DNA"/>
</dbReference>
<accession>A0A7Z0KD10</accession>
<name>A0A7Z0KD10_9MICC</name>